<keyword evidence="2" id="KW-1185">Reference proteome</keyword>
<dbReference type="EMBL" id="KZ305018">
    <property type="protein sequence ID" value="PIA64828.1"/>
    <property type="molecule type" value="Genomic_DNA"/>
</dbReference>
<proteinExistence type="predicted"/>
<reference evidence="1 2" key="1">
    <citation type="submission" date="2017-09" db="EMBL/GenBank/DDBJ databases">
        <title>WGS assembly of Aquilegia coerulea Goldsmith.</title>
        <authorList>
            <person name="Hodges S."/>
            <person name="Kramer E."/>
            <person name="Nordborg M."/>
            <person name="Tomkins J."/>
            <person name="Borevitz J."/>
            <person name="Derieg N."/>
            <person name="Yan J."/>
            <person name="Mihaltcheva S."/>
            <person name="Hayes R.D."/>
            <person name="Rokhsar D."/>
        </authorList>
    </citation>
    <scope>NUCLEOTIDE SEQUENCE [LARGE SCALE GENOMIC DNA]</scope>
    <source>
        <strain evidence="2">cv. Goldsmith</strain>
    </source>
</reference>
<evidence type="ECO:0000313" key="1">
    <source>
        <dbReference type="EMBL" id="PIA64828.1"/>
    </source>
</evidence>
<evidence type="ECO:0000313" key="2">
    <source>
        <dbReference type="Proteomes" id="UP000230069"/>
    </source>
</evidence>
<gene>
    <name evidence="1" type="ORF">AQUCO_00100355v1</name>
</gene>
<dbReference type="InParanoid" id="A0A2G5FA02"/>
<dbReference type="AlphaFoldDB" id="A0A2G5FA02"/>
<dbReference type="Proteomes" id="UP000230069">
    <property type="component" value="Unassembled WGS sequence"/>
</dbReference>
<accession>A0A2G5FA02</accession>
<sequence length="68" mass="7960">MRRNQALRPALALSSMSEVTSKITQCIDILEQHFQKLSKHPYVNNDYSPPERPSTERITLRSTIQNRY</sequence>
<protein>
    <submittedName>
        <fullName evidence="1">Uncharacterized protein</fullName>
    </submittedName>
</protein>
<name>A0A2G5FA02_AQUCA</name>
<organism evidence="1 2">
    <name type="scientific">Aquilegia coerulea</name>
    <name type="common">Rocky mountain columbine</name>
    <dbReference type="NCBI Taxonomy" id="218851"/>
    <lineage>
        <taxon>Eukaryota</taxon>
        <taxon>Viridiplantae</taxon>
        <taxon>Streptophyta</taxon>
        <taxon>Embryophyta</taxon>
        <taxon>Tracheophyta</taxon>
        <taxon>Spermatophyta</taxon>
        <taxon>Magnoliopsida</taxon>
        <taxon>Ranunculales</taxon>
        <taxon>Ranunculaceae</taxon>
        <taxon>Thalictroideae</taxon>
        <taxon>Aquilegia</taxon>
    </lineage>
</organism>